<accession>A8F8T1</accession>
<dbReference type="InterPro" id="IPR048394">
    <property type="entry name" value="FakA-like_M"/>
</dbReference>
<reference evidence="2 3" key="1">
    <citation type="submission" date="2007-08" db="EMBL/GenBank/DDBJ databases">
        <title>Complete sequence of Thermotoga lettingae TMO.</title>
        <authorList>
            <consortium name="US DOE Joint Genome Institute"/>
            <person name="Copeland A."/>
            <person name="Lucas S."/>
            <person name="Lapidus A."/>
            <person name="Barry K."/>
            <person name="Glavina del Rio T."/>
            <person name="Dalin E."/>
            <person name="Tice H."/>
            <person name="Pitluck S."/>
            <person name="Foster B."/>
            <person name="Bruce D."/>
            <person name="Schmutz J."/>
            <person name="Larimer F."/>
            <person name="Land M."/>
            <person name="Hauser L."/>
            <person name="Kyrpides N."/>
            <person name="Mikhailova N."/>
            <person name="Nelson K."/>
            <person name="Gogarten J.P."/>
            <person name="Noll K."/>
            <person name="Richardson P."/>
        </authorList>
    </citation>
    <scope>NUCLEOTIDE SEQUENCE [LARGE SCALE GENOMIC DNA]</scope>
    <source>
        <strain evidence="3">ATCC BAA-301 / DSM 14385 / NBRC 107922 / TMO</strain>
    </source>
</reference>
<organism evidence="2 3">
    <name type="scientific">Pseudothermotoga lettingae (strain ATCC BAA-301 / DSM 14385 / NBRC 107922 / TMO)</name>
    <name type="common">Thermotoga lettingae</name>
    <dbReference type="NCBI Taxonomy" id="416591"/>
    <lineage>
        <taxon>Bacteria</taxon>
        <taxon>Thermotogati</taxon>
        <taxon>Thermotogota</taxon>
        <taxon>Thermotogae</taxon>
        <taxon>Thermotogales</taxon>
        <taxon>Thermotogaceae</taxon>
        <taxon>Pseudothermotoga</taxon>
    </lineage>
</organism>
<name>A8F8T1_PSELT</name>
<protein>
    <submittedName>
        <fullName evidence="2">Dak phosphatase</fullName>
    </submittedName>
</protein>
<dbReference type="InterPro" id="IPR033470">
    <property type="entry name" value="FakA-like_C"/>
</dbReference>
<dbReference type="GO" id="GO:0006071">
    <property type="term" value="P:glycerol metabolic process"/>
    <property type="evidence" value="ECO:0007669"/>
    <property type="project" value="InterPro"/>
</dbReference>
<dbReference type="InterPro" id="IPR019986">
    <property type="entry name" value="YloV-like"/>
</dbReference>
<dbReference type="PANTHER" id="PTHR33434:SF4">
    <property type="entry name" value="PHOSPHATASE PROTEIN"/>
    <property type="match status" value="1"/>
</dbReference>
<evidence type="ECO:0000259" key="1">
    <source>
        <dbReference type="PROSITE" id="PS51480"/>
    </source>
</evidence>
<dbReference type="Pfam" id="PF21645">
    <property type="entry name" value="FakA-like_M"/>
    <property type="match status" value="1"/>
</dbReference>
<evidence type="ECO:0000313" key="3">
    <source>
        <dbReference type="Proteomes" id="UP000002016"/>
    </source>
</evidence>
<dbReference type="Pfam" id="PF02734">
    <property type="entry name" value="Dak2"/>
    <property type="match status" value="1"/>
</dbReference>
<dbReference type="SMART" id="SM01121">
    <property type="entry name" value="Dak1_2"/>
    <property type="match status" value="1"/>
</dbReference>
<dbReference type="InterPro" id="IPR004007">
    <property type="entry name" value="DhaL_dom"/>
</dbReference>
<dbReference type="EMBL" id="CP000812">
    <property type="protein sequence ID" value="ABV34565.1"/>
    <property type="molecule type" value="Genomic_DNA"/>
</dbReference>
<dbReference type="Gene3D" id="1.25.40.340">
    <property type="match status" value="1"/>
</dbReference>
<dbReference type="AlphaFoldDB" id="A8F8T1"/>
<dbReference type="STRING" id="416591.Tlet_2011"/>
<reference evidence="2 3" key="2">
    <citation type="journal article" date="2009" name="Proc. Natl. Acad. Sci. U.S.A.">
        <title>On the chimeric nature, thermophilic origin, and phylogenetic placement of the Thermotogales.</title>
        <authorList>
            <person name="Zhaxybayeva O."/>
            <person name="Swithers K.S."/>
            <person name="Lapierre P."/>
            <person name="Fournier G.P."/>
            <person name="Bickhart D.M."/>
            <person name="DeBoy R.T."/>
            <person name="Nelson K.E."/>
            <person name="Nesbo C.L."/>
            <person name="Doolittle W.F."/>
            <person name="Gogarten J.P."/>
            <person name="Noll K.M."/>
        </authorList>
    </citation>
    <scope>NUCLEOTIDE SEQUENCE [LARGE SCALE GENOMIC DNA]</scope>
    <source>
        <strain evidence="3">ATCC BAA-301 / DSM 14385 / NBRC 107922 / TMO</strain>
    </source>
</reference>
<sequence>MRILEKVNGKFMRLAFQKATEQLAIHVDELNALNVFPVPDGDTGSNMLATMKEGCKYLDQLGKNEHSLQTIMESIRNGTLMGARGNSGVILSQIFRGFAEYCGKKRTLQPKDILRMISSARAVAYKAVMRPVEGTILTVLRRLDEKSEEIVDAESIEQVLKWVVKVSEQTVRDTPNLLPALKEAGVVDAGAKGLYYIFKGFLAIAEGEKEVNLEVMTNTEGEVVVEIPAQELVYQYCTELMIKCYDDFQSGKVGDLKLFLEGIGDSAVVVCDENVLKTHVHTNNPGVVIEEALKYGEILKVKIDNMKLQHEHLVGQNSEPPRKYGFVAVSPGHGISEILKNLGVDQVVRGGQTMNPSTADLKFAIDRVNAEIIFLFPNNPNIFLAAKQAAENTKGKNVIVIPTQTVQECISSMMSFDPNEELDRLREKFIEAAKYIIPLSITRAVRDARHNGTKIKKGEYMVMRGKKLISHGLSLKQALNRALTALDLRGKEVVTIFTGQDAVDEEVNAIKESLEKVIDEVQIDIHDGGQPHYPYLLMIE</sequence>
<dbReference type="PANTHER" id="PTHR33434">
    <property type="entry name" value="DEGV DOMAIN-CONTAINING PROTEIN DR_1986-RELATED"/>
    <property type="match status" value="1"/>
</dbReference>
<dbReference type="eggNOG" id="COG1461">
    <property type="taxonomic scope" value="Bacteria"/>
</dbReference>
<keyword evidence="3" id="KW-1185">Reference proteome</keyword>
<proteinExistence type="predicted"/>
<dbReference type="PROSITE" id="PS51480">
    <property type="entry name" value="DHAL"/>
    <property type="match status" value="1"/>
</dbReference>
<dbReference type="InterPro" id="IPR050270">
    <property type="entry name" value="DegV_domain_contain"/>
</dbReference>
<dbReference type="RefSeq" id="WP_012004041.1">
    <property type="nucleotide sequence ID" value="NC_009828.1"/>
</dbReference>
<dbReference type="GO" id="GO:0004371">
    <property type="term" value="F:glycerone kinase activity"/>
    <property type="evidence" value="ECO:0007669"/>
    <property type="project" value="InterPro"/>
</dbReference>
<dbReference type="HOGENOM" id="CLU_017496_1_0_0"/>
<dbReference type="SUPFAM" id="SSF101473">
    <property type="entry name" value="DhaL-like"/>
    <property type="match status" value="1"/>
</dbReference>
<feature type="domain" description="DhaL" evidence="1">
    <location>
        <begin position="10"/>
        <end position="203"/>
    </location>
</feature>
<dbReference type="Pfam" id="PF13684">
    <property type="entry name" value="FakA-like_C"/>
    <property type="match status" value="1"/>
</dbReference>
<gene>
    <name evidence="2" type="ordered locus">Tlet_2011</name>
</gene>
<evidence type="ECO:0000313" key="2">
    <source>
        <dbReference type="EMBL" id="ABV34565.1"/>
    </source>
</evidence>
<dbReference type="InterPro" id="IPR036117">
    <property type="entry name" value="DhaL_dom_sf"/>
</dbReference>
<dbReference type="SMART" id="SM01120">
    <property type="entry name" value="Dak2"/>
    <property type="match status" value="1"/>
</dbReference>
<dbReference type="Proteomes" id="UP000002016">
    <property type="component" value="Chromosome"/>
</dbReference>
<dbReference type="NCBIfam" id="TIGR03599">
    <property type="entry name" value="YloV"/>
    <property type="match status" value="1"/>
</dbReference>
<dbReference type="KEGG" id="tle:Tlet_2011"/>